<evidence type="ECO:0000313" key="3">
    <source>
        <dbReference type="Proteomes" id="UP001247805"/>
    </source>
</evidence>
<evidence type="ECO:0000313" key="2">
    <source>
        <dbReference type="EMBL" id="MDU0354954.1"/>
    </source>
</evidence>
<name>A0ABU3SY80_9ALTE</name>
<sequence>MASSNTRWLISLIFLSFISSTSANTTSLKTFKAEYSAYRFGRNLGNATLALQALDNNTYQLDYRSKVSAFFFQMNVVKLAPSPIRMDK</sequence>
<feature type="chain" id="PRO_5045411160" evidence="1">
    <location>
        <begin position="24"/>
        <end position="88"/>
    </location>
</feature>
<keyword evidence="1" id="KW-0732">Signal</keyword>
<dbReference type="Proteomes" id="UP001247805">
    <property type="component" value="Unassembled WGS sequence"/>
</dbReference>
<comment type="caution">
    <text evidence="2">The sequence shown here is derived from an EMBL/GenBank/DDBJ whole genome shotgun (WGS) entry which is preliminary data.</text>
</comment>
<gene>
    <name evidence="2" type="ORF">RS130_14470</name>
</gene>
<dbReference type="RefSeq" id="WP_316026518.1">
    <property type="nucleotide sequence ID" value="NZ_JAWDIO010000002.1"/>
</dbReference>
<proteinExistence type="predicted"/>
<dbReference type="EMBL" id="JAWDIO010000002">
    <property type="protein sequence ID" value="MDU0354954.1"/>
    <property type="molecule type" value="Genomic_DNA"/>
</dbReference>
<organism evidence="2 3">
    <name type="scientific">Paraglaciecola aquimarina</name>
    <dbReference type="NCBI Taxonomy" id="1235557"/>
    <lineage>
        <taxon>Bacteria</taxon>
        <taxon>Pseudomonadati</taxon>
        <taxon>Pseudomonadota</taxon>
        <taxon>Gammaproteobacteria</taxon>
        <taxon>Alteromonadales</taxon>
        <taxon>Alteromonadaceae</taxon>
        <taxon>Paraglaciecola</taxon>
    </lineage>
</organism>
<accession>A0ABU3SY80</accession>
<protein>
    <submittedName>
        <fullName evidence="2">Uncharacterized protein</fullName>
    </submittedName>
</protein>
<reference evidence="2 3" key="1">
    <citation type="submission" date="2023-10" db="EMBL/GenBank/DDBJ databases">
        <title>Glaciecola aquimarina strain GGW-M5 nov., isolated from a coastal seawater.</title>
        <authorList>
            <person name="Bayburt H."/>
            <person name="Kim J.M."/>
            <person name="Choi B.J."/>
            <person name="Jeon C.O."/>
        </authorList>
    </citation>
    <scope>NUCLEOTIDE SEQUENCE [LARGE SCALE GENOMIC DNA]</scope>
    <source>
        <strain evidence="2 3">KCTC 32108</strain>
    </source>
</reference>
<evidence type="ECO:0000256" key="1">
    <source>
        <dbReference type="SAM" id="SignalP"/>
    </source>
</evidence>
<feature type="signal peptide" evidence="1">
    <location>
        <begin position="1"/>
        <end position="23"/>
    </location>
</feature>
<keyword evidence="3" id="KW-1185">Reference proteome</keyword>